<evidence type="ECO:0000256" key="6">
    <source>
        <dbReference type="ARBA" id="ARBA00023186"/>
    </source>
</evidence>
<evidence type="ECO:0000256" key="2">
    <source>
        <dbReference type="ARBA" id="ARBA00008239"/>
    </source>
</evidence>
<dbReference type="OrthoDB" id="28737at2759"/>
<keyword evidence="3" id="KW-0963">Cytoplasm</keyword>
<organism evidence="7 8">
    <name type="scientific">Tribonema minus</name>
    <dbReference type="NCBI Taxonomy" id="303371"/>
    <lineage>
        <taxon>Eukaryota</taxon>
        <taxon>Sar</taxon>
        <taxon>Stramenopiles</taxon>
        <taxon>Ochrophyta</taxon>
        <taxon>PX clade</taxon>
        <taxon>Xanthophyceae</taxon>
        <taxon>Tribonematales</taxon>
        <taxon>Tribonemataceae</taxon>
        <taxon>Tribonema</taxon>
    </lineage>
</organism>
<dbReference type="Pfam" id="PF00183">
    <property type="entry name" value="HSP90"/>
    <property type="match status" value="1"/>
</dbReference>
<evidence type="ECO:0000313" key="7">
    <source>
        <dbReference type="EMBL" id="KAG5180562.1"/>
    </source>
</evidence>
<dbReference type="GO" id="GO:0005524">
    <property type="term" value="F:ATP binding"/>
    <property type="evidence" value="ECO:0007669"/>
    <property type="project" value="UniProtKB-KW"/>
</dbReference>
<evidence type="ECO:0000256" key="4">
    <source>
        <dbReference type="ARBA" id="ARBA00022741"/>
    </source>
</evidence>
<dbReference type="GO" id="GO:0005737">
    <property type="term" value="C:cytoplasm"/>
    <property type="evidence" value="ECO:0007669"/>
    <property type="project" value="UniProtKB-SubCell"/>
</dbReference>
<feature type="non-terminal residue" evidence="7">
    <location>
        <position position="303"/>
    </location>
</feature>
<dbReference type="PANTHER" id="PTHR11528">
    <property type="entry name" value="HEAT SHOCK PROTEIN 90 FAMILY MEMBER"/>
    <property type="match status" value="1"/>
</dbReference>
<evidence type="ECO:0000256" key="3">
    <source>
        <dbReference type="ARBA" id="ARBA00022490"/>
    </source>
</evidence>
<dbReference type="Gene3D" id="3.40.50.11260">
    <property type="match status" value="1"/>
</dbReference>
<keyword evidence="7" id="KW-0346">Stress response</keyword>
<feature type="non-terminal residue" evidence="7">
    <location>
        <position position="1"/>
    </location>
</feature>
<dbReference type="GO" id="GO:0140662">
    <property type="term" value="F:ATP-dependent protein folding chaperone"/>
    <property type="evidence" value="ECO:0007669"/>
    <property type="project" value="InterPro"/>
</dbReference>
<dbReference type="InterPro" id="IPR001404">
    <property type="entry name" value="Hsp90_fam"/>
</dbReference>
<keyword evidence="8" id="KW-1185">Reference proteome</keyword>
<proteinExistence type="inferred from homology"/>
<dbReference type="SUPFAM" id="SSF54211">
    <property type="entry name" value="Ribosomal protein S5 domain 2-like"/>
    <property type="match status" value="1"/>
</dbReference>
<evidence type="ECO:0000256" key="5">
    <source>
        <dbReference type="ARBA" id="ARBA00022840"/>
    </source>
</evidence>
<evidence type="ECO:0000256" key="1">
    <source>
        <dbReference type="ARBA" id="ARBA00004496"/>
    </source>
</evidence>
<gene>
    <name evidence="7" type="ORF">JKP88DRAFT_323585</name>
</gene>
<reference evidence="7" key="1">
    <citation type="submission" date="2021-02" db="EMBL/GenBank/DDBJ databases">
        <title>First Annotated Genome of the Yellow-green Alga Tribonema minus.</title>
        <authorList>
            <person name="Mahan K.M."/>
        </authorList>
    </citation>
    <scope>NUCLEOTIDE SEQUENCE</scope>
    <source>
        <strain evidence="7">UTEX B ZZ1240</strain>
    </source>
</reference>
<dbReference type="FunFam" id="3.40.50.11260:FF:000001">
    <property type="entry name" value="Heat shock protein 90 alpha"/>
    <property type="match status" value="1"/>
</dbReference>
<accession>A0A835YUY6</accession>
<comment type="subcellular location">
    <subcellularLocation>
        <location evidence="1">Cytoplasm</location>
    </subcellularLocation>
</comment>
<dbReference type="AlphaFoldDB" id="A0A835YUY6"/>
<keyword evidence="4" id="KW-0547">Nucleotide-binding</keyword>
<sequence>EGTDEESQGKVKIKKIGQVAHGKETLNFNRKNPVWTRNPDEVTQDEYVALYKSLTNDSEEYAAVKDFNAGGRQLKFRSLLFVPTRASVDEGGNKLKGNNFKVYVRETFITDNCEKLTLMPEYLRFVKVSSLSLLVRSCHPPTWGVINMVDLPKNTSRESLLQHQILRVIRKNLVDKSIELFDEISEDADKHKGFYKSFSKNIKLGIQEDSTNRAKLAKLLRFYSTKSGEEMTSLDDYVARMGTSQEGIYYVTGESKEAVETSPSLASFRKEGHEVLFMVDTMDDYVMQQLKEYKGKTFVCVSK</sequence>
<protein>
    <submittedName>
        <fullName evidence="7">Heat shock protein Hsp90 family</fullName>
    </submittedName>
</protein>
<keyword evidence="5" id="KW-0067">ATP-binding</keyword>
<name>A0A835YUY6_9STRA</name>
<dbReference type="Gene3D" id="3.30.230.80">
    <property type="match status" value="1"/>
</dbReference>
<keyword evidence="6" id="KW-0143">Chaperone</keyword>
<evidence type="ECO:0000313" key="8">
    <source>
        <dbReference type="Proteomes" id="UP000664859"/>
    </source>
</evidence>
<dbReference type="GO" id="GO:0051082">
    <property type="term" value="F:unfolded protein binding"/>
    <property type="evidence" value="ECO:0007669"/>
    <property type="project" value="InterPro"/>
</dbReference>
<dbReference type="GO" id="GO:0016887">
    <property type="term" value="F:ATP hydrolysis activity"/>
    <property type="evidence" value="ECO:0007669"/>
    <property type="project" value="InterPro"/>
</dbReference>
<dbReference type="InterPro" id="IPR020568">
    <property type="entry name" value="Ribosomal_Su5_D2-typ_SF"/>
</dbReference>
<comment type="similarity">
    <text evidence="2">Belongs to the heat shock protein 90 family.</text>
</comment>
<dbReference type="Proteomes" id="UP000664859">
    <property type="component" value="Unassembled WGS sequence"/>
</dbReference>
<dbReference type="EMBL" id="JAFCMP010000379">
    <property type="protein sequence ID" value="KAG5180562.1"/>
    <property type="molecule type" value="Genomic_DNA"/>
</dbReference>
<comment type="caution">
    <text evidence="7">The sequence shown here is derived from an EMBL/GenBank/DDBJ whole genome shotgun (WGS) entry which is preliminary data.</text>
</comment>